<accession>A0A182X722</accession>
<protein>
    <submittedName>
        <fullName evidence="1">Uncharacterized protein</fullName>
    </submittedName>
</protein>
<dbReference type="Proteomes" id="UP000076407">
    <property type="component" value="Unassembled WGS sequence"/>
</dbReference>
<evidence type="ECO:0000313" key="1">
    <source>
        <dbReference type="EnsemblMetazoa" id="AQUA005608-PA"/>
    </source>
</evidence>
<dbReference type="AlphaFoldDB" id="A0A182X722"/>
<keyword evidence="2" id="KW-1185">Reference proteome</keyword>
<dbReference type="STRING" id="34691.A0A182X722"/>
<dbReference type="EnsemblMetazoa" id="AQUA005608-RA">
    <property type="protein sequence ID" value="AQUA005608-PA"/>
    <property type="gene ID" value="AQUA005608"/>
</dbReference>
<proteinExistence type="predicted"/>
<reference evidence="1" key="1">
    <citation type="submission" date="2020-05" db="UniProtKB">
        <authorList>
            <consortium name="EnsemblMetazoa"/>
        </authorList>
    </citation>
    <scope>IDENTIFICATION</scope>
    <source>
        <strain evidence="1">SANGQUA</strain>
    </source>
</reference>
<dbReference type="VEuPathDB" id="VectorBase:AQUA005608"/>
<sequence length="60" mass="6934">MLGRVRLKENGIMDEELPTLMELSIRFMAKNLHVICNTDPVTHQLELKDDVVVPNEICDR</sequence>
<evidence type="ECO:0000313" key="2">
    <source>
        <dbReference type="Proteomes" id="UP000076407"/>
    </source>
</evidence>
<organism evidence="1 2">
    <name type="scientific">Anopheles quadriannulatus</name>
    <name type="common">Mosquito</name>
    <dbReference type="NCBI Taxonomy" id="34691"/>
    <lineage>
        <taxon>Eukaryota</taxon>
        <taxon>Metazoa</taxon>
        <taxon>Ecdysozoa</taxon>
        <taxon>Arthropoda</taxon>
        <taxon>Hexapoda</taxon>
        <taxon>Insecta</taxon>
        <taxon>Pterygota</taxon>
        <taxon>Neoptera</taxon>
        <taxon>Endopterygota</taxon>
        <taxon>Diptera</taxon>
        <taxon>Nematocera</taxon>
        <taxon>Culicoidea</taxon>
        <taxon>Culicidae</taxon>
        <taxon>Anophelinae</taxon>
        <taxon>Anopheles</taxon>
    </lineage>
</organism>
<name>A0A182X722_ANOQN</name>